<dbReference type="RefSeq" id="WP_109350074.1">
    <property type="nucleotide sequence ID" value="NZ_BJUE01000054.1"/>
</dbReference>
<evidence type="ECO:0000313" key="10">
    <source>
        <dbReference type="EMBL" id="STX10347.1"/>
    </source>
</evidence>
<dbReference type="NCBIfam" id="TIGR01887">
    <property type="entry name" value="dipeptidaselike"/>
    <property type="match status" value="1"/>
</dbReference>
<keyword evidence="3" id="KW-0645">Protease</keyword>
<dbReference type="GO" id="GO:0006526">
    <property type="term" value="P:L-arginine biosynthetic process"/>
    <property type="evidence" value="ECO:0007669"/>
    <property type="project" value="TreeGrafter"/>
</dbReference>
<dbReference type="EMBL" id="SNZG01000025">
    <property type="protein sequence ID" value="TDR36310.1"/>
    <property type="molecule type" value="Genomic_DNA"/>
</dbReference>
<protein>
    <submittedName>
        <fullName evidence="10">Dipeptidase SA1572</fullName>
        <ecNumber evidence="10">3.4.13.-</ecNumber>
    </submittedName>
    <submittedName>
        <fullName evidence="11">Succinyl-diaminopimelate desuccinylase</fullName>
    </submittedName>
</protein>
<dbReference type="GO" id="GO:0008237">
    <property type="term" value="F:metallopeptidase activity"/>
    <property type="evidence" value="ECO:0007669"/>
    <property type="project" value="UniProtKB-KW"/>
</dbReference>
<dbReference type="InterPro" id="IPR050072">
    <property type="entry name" value="Peptidase_M20A"/>
</dbReference>
<reference evidence="10 12" key="1">
    <citation type="submission" date="2018-06" db="EMBL/GenBank/DDBJ databases">
        <authorList>
            <consortium name="Pathogen Informatics"/>
            <person name="Doyle S."/>
        </authorList>
    </citation>
    <scope>NUCLEOTIDE SEQUENCE [LARGE SCALE GENOMIC DNA]</scope>
    <source>
        <strain evidence="10 12">NCTC10597</strain>
    </source>
</reference>
<proteinExistence type="inferred from homology"/>
<dbReference type="Proteomes" id="UP000254330">
    <property type="component" value="Unassembled WGS sequence"/>
</dbReference>
<dbReference type="PANTHER" id="PTHR43808">
    <property type="entry name" value="ACETYLORNITHINE DEACETYLASE"/>
    <property type="match status" value="1"/>
</dbReference>
<dbReference type="GO" id="GO:0006508">
    <property type="term" value="P:proteolysis"/>
    <property type="evidence" value="ECO:0007669"/>
    <property type="project" value="UniProtKB-KW"/>
</dbReference>
<dbReference type="Gene3D" id="3.30.70.360">
    <property type="match status" value="2"/>
</dbReference>
<dbReference type="InterPro" id="IPR036264">
    <property type="entry name" value="Bact_exopeptidase_dim_dom"/>
</dbReference>
<dbReference type="GO" id="GO:0016805">
    <property type="term" value="F:dipeptidase activity"/>
    <property type="evidence" value="ECO:0007669"/>
    <property type="project" value="UniProtKB-KW"/>
</dbReference>
<dbReference type="CDD" id="cd03888">
    <property type="entry name" value="M20_PepV"/>
    <property type="match status" value="1"/>
</dbReference>
<evidence type="ECO:0000256" key="5">
    <source>
        <dbReference type="ARBA" id="ARBA00022801"/>
    </source>
</evidence>
<reference evidence="11 13" key="2">
    <citation type="submission" date="2019-03" db="EMBL/GenBank/DDBJ databases">
        <title>Genomic Encyclopedia of Type Strains, Phase IV (KMG-IV): sequencing the most valuable type-strain genomes for metagenomic binning, comparative biology and taxonomic classification.</title>
        <authorList>
            <person name="Goeker M."/>
        </authorList>
    </citation>
    <scope>NUCLEOTIDE SEQUENCE [LARGE SCALE GENOMIC DNA]</scope>
    <source>
        <strain evidence="11 13">DSM 20580</strain>
    </source>
</reference>
<evidence type="ECO:0000313" key="13">
    <source>
        <dbReference type="Proteomes" id="UP000294641"/>
    </source>
</evidence>
<dbReference type="Pfam" id="PF01546">
    <property type="entry name" value="Peptidase_M20"/>
    <property type="match status" value="1"/>
</dbReference>
<keyword evidence="8" id="KW-0482">Metalloprotease</keyword>
<dbReference type="Proteomes" id="UP000294641">
    <property type="component" value="Unassembled WGS sequence"/>
</dbReference>
<dbReference type="AlphaFoldDB" id="A0A8B4QCB0"/>
<evidence type="ECO:0000256" key="2">
    <source>
        <dbReference type="ARBA" id="ARBA00006247"/>
    </source>
</evidence>
<keyword evidence="6" id="KW-0862">Zinc</keyword>
<evidence type="ECO:0000256" key="7">
    <source>
        <dbReference type="ARBA" id="ARBA00022997"/>
    </source>
</evidence>
<comment type="cofactor">
    <cofactor evidence="1">
        <name>Zn(2+)</name>
        <dbReference type="ChEBI" id="CHEBI:29105"/>
    </cofactor>
</comment>
<evidence type="ECO:0000259" key="9">
    <source>
        <dbReference type="Pfam" id="PF07687"/>
    </source>
</evidence>
<keyword evidence="7 10" id="KW-0224">Dipeptidase</keyword>
<keyword evidence="5 10" id="KW-0378">Hydrolase</keyword>
<dbReference type="InterPro" id="IPR011650">
    <property type="entry name" value="Peptidase_M20_dimer"/>
</dbReference>
<comment type="caution">
    <text evidence="10">The sequence shown here is derived from an EMBL/GenBank/DDBJ whole genome shotgun (WGS) entry which is preliminary data.</text>
</comment>
<sequence length="462" mass="50529">MNWQQQAEQRKEELLTELQSLVQINSVLDESTMTEEVPFGNGPLEALNWMLDQGKAQNMATKNLANKVGYIEMGEGEEMVGILCHVDVVPAGSDWKHEPFGAVIEDGKLFGRGAIDDKGPTMAAWLAMKMVKDSGVKLDRRVRMIIGSDEETGFRCVDHYFANDEMPTLGFAPDADFPIINAEKGIAVLEFNQEGTSNDEQLISFKAGHRTNMVPDFAEAVLKDAPESTEMIFQAFLANAKLVGEYKVDGDQVIISVKGKSAHAMEPNIGINAAVKLAQFLNTVLTTEHAKQFANFVVTAFANETRGKALQLNFNDEISGDTTLNAGVVSYTPQAGGKVEVSMRYSVSYPYDEKIAAVQPVIDALGFSLEVTENSTPHYVDEKEELIQKLSKVYERNTGEKAELLSIGGGTYARELKNGVAFGMLFPGEPDIAHQADEFVVIENLVKAAAIYADAIVELATK</sequence>
<evidence type="ECO:0000256" key="8">
    <source>
        <dbReference type="ARBA" id="ARBA00023049"/>
    </source>
</evidence>
<keyword evidence="4" id="KW-0479">Metal-binding</keyword>
<evidence type="ECO:0000256" key="1">
    <source>
        <dbReference type="ARBA" id="ARBA00001947"/>
    </source>
</evidence>
<gene>
    <name evidence="11" type="ORF">DFR61_12532</name>
    <name evidence="10" type="ORF">NCTC10597_02068</name>
</gene>
<dbReference type="SUPFAM" id="SSF53187">
    <property type="entry name" value="Zn-dependent exopeptidases"/>
    <property type="match status" value="1"/>
</dbReference>
<dbReference type="GO" id="GO:0008777">
    <property type="term" value="F:acetylornithine deacetylase activity"/>
    <property type="evidence" value="ECO:0007669"/>
    <property type="project" value="TreeGrafter"/>
</dbReference>
<evidence type="ECO:0000313" key="12">
    <source>
        <dbReference type="Proteomes" id="UP000254330"/>
    </source>
</evidence>
<dbReference type="InterPro" id="IPR002933">
    <property type="entry name" value="Peptidase_M20"/>
</dbReference>
<feature type="domain" description="Peptidase M20 dimerisation" evidence="9">
    <location>
        <begin position="254"/>
        <end position="329"/>
    </location>
</feature>
<dbReference type="PANTHER" id="PTHR43808:SF31">
    <property type="entry name" value="N-ACETYL-L-CITRULLINE DEACETYLASE"/>
    <property type="match status" value="1"/>
</dbReference>
<dbReference type="GO" id="GO:0008270">
    <property type="term" value="F:zinc ion binding"/>
    <property type="evidence" value="ECO:0007669"/>
    <property type="project" value="InterPro"/>
</dbReference>
<dbReference type="EMBL" id="UGNP01000001">
    <property type="protein sequence ID" value="STX10347.1"/>
    <property type="molecule type" value="Genomic_DNA"/>
</dbReference>
<keyword evidence="13" id="KW-1185">Reference proteome</keyword>
<evidence type="ECO:0000256" key="4">
    <source>
        <dbReference type="ARBA" id="ARBA00022723"/>
    </source>
</evidence>
<evidence type="ECO:0000256" key="6">
    <source>
        <dbReference type="ARBA" id="ARBA00022833"/>
    </source>
</evidence>
<comment type="similarity">
    <text evidence="2">Belongs to the peptidase M20A family.</text>
</comment>
<dbReference type="EC" id="3.4.13.-" evidence="10"/>
<dbReference type="NCBIfam" id="NF005591">
    <property type="entry name" value="PRK07318.1"/>
    <property type="match status" value="1"/>
</dbReference>
<dbReference type="SUPFAM" id="SSF55031">
    <property type="entry name" value="Bacterial exopeptidase dimerisation domain"/>
    <property type="match status" value="1"/>
</dbReference>
<name>A0A8B4QCB0_9BACL</name>
<accession>A0A8B4QCB0</accession>
<dbReference type="OrthoDB" id="9761532at2"/>
<organism evidence="10 12">
    <name type="scientific">Kurthia zopfii</name>
    <dbReference type="NCBI Taxonomy" id="1650"/>
    <lineage>
        <taxon>Bacteria</taxon>
        <taxon>Bacillati</taxon>
        <taxon>Bacillota</taxon>
        <taxon>Bacilli</taxon>
        <taxon>Bacillales</taxon>
        <taxon>Caryophanaceae</taxon>
        <taxon>Kurthia</taxon>
    </lineage>
</organism>
<evidence type="ECO:0000313" key="11">
    <source>
        <dbReference type="EMBL" id="TDR36310.1"/>
    </source>
</evidence>
<dbReference type="Gene3D" id="3.40.630.10">
    <property type="entry name" value="Zn peptidases"/>
    <property type="match status" value="1"/>
</dbReference>
<dbReference type="InterPro" id="IPR010964">
    <property type="entry name" value="M20A_pepV-rel"/>
</dbReference>
<dbReference type="Pfam" id="PF07687">
    <property type="entry name" value="M20_dimer"/>
    <property type="match status" value="1"/>
</dbReference>
<evidence type="ECO:0000256" key="3">
    <source>
        <dbReference type="ARBA" id="ARBA00022670"/>
    </source>
</evidence>